<dbReference type="SUPFAM" id="SSF48403">
    <property type="entry name" value="Ankyrin repeat"/>
    <property type="match status" value="1"/>
</dbReference>
<dbReference type="Proteomes" id="UP000327013">
    <property type="component" value="Chromosome 4"/>
</dbReference>
<keyword evidence="10 11" id="KW-0040">ANK repeat</keyword>
<feature type="region of interest" description="Disordered" evidence="13">
    <location>
        <begin position="91"/>
        <end position="115"/>
    </location>
</feature>
<keyword evidence="4" id="KW-0808">Transferase</keyword>
<dbReference type="Gene3D" id="1.25.40.20">
    <property type="entry name" value="Ankyrin repeat-containing domain"/>
    <property type="match status" value="3"/>
</dbReference>
<dbReference type="PROSITE" id="PS00518">
    <property type="entry name" value="ZF_RING_1"/>
    <property type="match status" value="1"/>
</dbReference>
<dbReference type="PANTHER" id="PTHR46960">
    <property type="entry name" value="E3 UBIQUITIN-PROTEIN LIGASE KEG"/>
    <property type="match status" value="1"/>
</dbReference>
<evidence type="ECO:0000259" key="14">
    <source>
        <dbReference type="PROSITE" id="PS50011"/>
    </source>
</evidence>
<dbReference type="FunFam" id="1.25.40.20:FF:000351">
    <property type="entry name" value="E3 ubiquitin-protein ligase KEG"/>
    <property type="match status" value="1"/>
</dbReference>
<dbReference type="GO" id="GO:0006952">
    <property type="term" value="P:defense response"/>
    <property type="evidence" value="ECO:0007669"/>
    <property type="project" value="InterPro"/>
</dbReference>
<dbReference type="PROSITE" id="PS50297">
    <property type="entry name" value="ANK_REP_REGION"/>
    <property type="match status" value="3"/>
</dbReference>
<dbReference type="InterPro" id="IPR011009">
    <property type="entry name" value="Kinase-like_dom_sf"/>
</dbReference>
<proteinExistence type="predicted"/>
<dbReference type="GO" id="GO:0009788">
    <property type="term" value="P:negative regulation of abscisic acid-activated signaling pathway"/>
    <property type="evidence" value="ECO:0007669"/>
    <property type="project" value="TreeGrafter"/>
</dbReference>
<keyword evidence="9" id="KW-0862">Zinc</keyword>
<keyword evidence="6" id="KW-0677">Repeat</keyword>
<reference evidence="16 17" key="1">
    <citation type="submission" date="2019-06" db="EMBL/GenBank/DDBJ databases">
        <title>A chromosomal-level reference genome of Carpinus fangiana (Coryloideae, Betulaceae).</title>
        <authorList>
            <person name="Yang X."/>
            <person name="Wang Z."/>
            <person name="Zhang L."/>
            <person name="Hao G."/>
            <person name="Liu J."/>
            <person name="Yang Y."/>
        </authorList>
    </citation>
    <scope>NUCLEOTIDE SEQUENCE [LARGE SCALE GENOMIC DNA]</scope>
    <source>
        <strain evidence="16">Cfa_2016G</strain>
        <tissue evidence="16">Leaf</tissue>
    </source>
</reference>
<dbReference type="InterPro" id="IPR017907">
    <property type="entry name" value="Znf_RING_CS"/>
</dbReference>
<dbReference type="InterPro" id="IPR040847">
    <property type="entry name" value="SH3_15"/>
</dbReference>
<dbReference type="EC" id="2.3.2.27" evidence="3"/>
<keyword evidence="8" id="KW-0833">Ubl conjugation pathway</keyword>
<feature type="repeat" description="ANK" evidence="11">
    <location>
        <begin position="747"/>
        <end position="779"/>
    </location>
</feature>
<evidence type="ECO:0000256" key="13">
    <source>
        <dbReference type="SAM" id="MobiDB-lite"/>
    </source>
</evidence>
<evidence type="ECO:0000256" key="5">
    <source>
        <dbReference type="ARBA" id="ARBA00022723"/>
    </source>
</evidence>
<evidence type="ECO:0000256" key="9">
    <source>
        <dbReference type="ARBA" id="ARBA00022833"/>
    </source>
</evidence>
<feature type="domain" description="RING-type" evidence="15">
    <location>
        <begin position="16"/>
        <end position="65"/>
    </location>
</feature>
<dbReference type="InterPro" id="IPR001841">
    <property type="entry name" value="Znf_RING"/>
</dbReference>
<feature type="repeat" description="ANK" evidence="11">
    <location>
        <begin position="568"/>
        <end position="600"/>
    </location>
</feature>
<dbReference type="PANTHER" id="PTHR46960:SF2">
    <property type="entry name" value="RING-TYPE E3 UBIQUITIN TRANSFERASE"/>
    <property type="match status" value="1"/>
</dbReference>
<dbReference type="Pfam" id="PF18346">
    <property type="entry name" value="SH3_15"/>
    <property type="match status" value="7"/>
</dbReference>
<dbReference type="GO" id="GO:0061630">
    <property type="term" value="F:ubiquitin protein ligase activity"/>
    <property type="evidence" value="ECO:0007669"/>
    <property type="project" value="UniProtKB-EC"/>
</dbReference>
<gene>
    <name evidence="16" type="ORF">FH972_009883</name>
</gene>
<dbReference type="InterPro" id="IPR000719">
    <property type="entry name" value="Prot_kinase_dom"/>
</dbReference>
<keyword evidence="5" id="KW-0479">Metal-binding</keyword>
<dbReference type="PROSITE" id="PS50088">
    <property type="entry name" value="ANK_REPEAT"/>
    <property type="match status" value="4"/>
</dbReference>
<dbReference type="SUPFAM" id="SSF56112">
    <property type="entry name" value="Protein kinase-like (PK-like)"/>
    <property type="match status" value="1"/>
</dbReference>
<evidence type="ECO:0000256" key="7">
    <source>
        <dbReference type="ARBA" id="ARBA00022771"/>
    </source>
</evidence>
<dbReference type="GO" id="GO:0045324">
    <property type="term" value="P:late endosome to vacuole transport"/>
    <property type="evidence" value="ECO:0007669"/>
    <property type="project" value="TreeGrafter"/>
</dbReference>
<evidence type="ECO:0000256" key="4">
    <source>
        <dbReference type="ARBA" id="ARBA00022679"/>
    </source>
</evidence>
<dbReference type="Gene3D" id="3.30.40.10">
    <property type="entry name" value="Zinc/RING finger domain, C3HC4 (zinc finger)"/>
    <property type="match status" value="1"/>
</dbReference>
<accession>A0A660KLN6</accession>
<dbReference type="SMART" id="SM00248">
    <property type="entry name" value="ANK"/>
    <property type="match status" value="10"/>
</dbReference>
<dbReference type="SUPFAM" id="SSF57850">
    <property type="entry name" value="RING/U-box"/>
    <property type="match status" value="1"/>
</dbReference>
<dbReference type="Pfam" id="PF12796">
    <property type="entry name" value="Ank_2"/>
    <property type="match status" value="3"/>
</dbReference>
<evidence type="ECO:0000256" key="1">
    <source>
        <dbReference type="ARBA" id="ARBA00000900"/>
    </source>
</evidence>
<protein>
    <recommendedName>
        <fullName evidence="3">RING-type E3 ubiquitin transferase</fullName>
        <ecNumber evidence="3">2.3.2.27</ecNumber>
    </recommendedName>
</protein>
<evidence type="ECO:0000256" key="11">
    <source>
        <dbReference type="PROSITE-ProRule" id="PRU00023"/>
    </source>
</evidence>
<dbReference type="GO" id="GO:0005769">
    <property type="term" value="C:early endosome"/>
    <property type="evidence" value="ECO:0007669"/>
    <property type="project" value="TreeGrafter"/>
</dbReference>
<evidence type="ECO:0000256" key="10">
    <source>
        <dbReference type="ARBA" id="ARBA00023043"/>
    </source>
</evidence>
<dbReference type="OrthoDB" id="264520at2759"/>
<dbReference type="GO" id="GO:0016567">
    <property type="term" value="P:protein ubiquitination"/>
    <property type="evidence" value="ECO:0007669"/>
    <property type="project" value="UniProtKB-UniPathway"/>
</dbReference>
<dbReference type="GO" id="GO:0005802">
    <property type="term" value="C:trans-Golgi network"/>
    <property type="evidence" value="ECO:0007669"/>
    <property type="project" value="TreeGrafter"/>
</dbReference>
<feature type="repeat" description="ANK" evidence="11">
    <location>
        <begin position="714"/>
        <end position="746"/>
    </location>
</feature>
<dbReference type="InterPro" id="IPR002110">
    <property type="entry name" value="Ankyrin_rpt"/>
</dbReference>
<dbReference type="Pfam" id="PF13445">
    <property type="entry name" value="zf-RING_UBOX"/>
    <property type="match status" value="1"/>
</dbReference>
<evidence type="ECO:0000256" key="3">
    <source>
        <dbReference type="ARBA" id="ARBA00012483"/>
    </source>
</evidence>
<dbReference type="EMBL" id="CM017324">
    <property type="protein sequence ID" value="KAE8037282.1"/>
    <property type="molecule type" value="Genomic_DNA"/>
</dbReference>
<dbReference type="InterPro" id="IPR013083">
    <property type="entry name" value="Znf_RING/FYVE/PHD"/>
</dbReference>
<dbReference type="Gene3D" id="1.10.510.10">
    <property type="entry name" value="Transferase(Phosphotransferase) domain 1"/>
    <property type="match status" value="1"/>
</dbReference>
<dbReference type="PROSITE" id="PS50011">
    <property type="entry name" value="PROTEIN_KINASE_DOM"/>
    <property type="match status" value="1"/>
</dbReference>
<evidence type="ECO:0000256" key="12">
    <source>
        <dbReference type="PROSITE-ProRule" id="PRU00175"/>
    </source>
</evidence>
<dbReference type="GO" id="GO:0005524">
    <property type="term" value="F:ATP binding"/>
    <property type="evidence" value="ECO:0007669"/>
    <property type="project" value="InterPro"/>
</dbReference>
<evidence type="ECO:0000256" key="6">
    <source>
        <dbReference type="ARBA" id="ARBA00022737"/>
    </source>
</evidence>
<dbReference type="Pfam" id="PF00069">
    <property type="entry name" value="Pkinase"/>
    <property type="match status" value="1"/>
</dbReference>
<dbReference type="GO" id="GO:0008270">
    <property type="term" value="F:zinc ion binding"/>
    <property type="evidence" value="ECO:0007669"/>
    <property type="project" value="UniProtKB-KW"/>
</dbReference>
<evidence type="ECO:0000313" key="17">
    <source>
        <dbReference type="Proteomes" id="UP000327013"/>
    </source>
</evidence>
<evidence type="ECO:0000256" key="8">
    <source>
        <dbReference type="ARBA" id="ARBA00022786"/>
    </source>
</evidence>
<comment type="pathway">
    <text evidence="2">Protein modification; protein ubiquitination.</text>
</comment>
<comment type="catalytic activity">
    <reaction evidence="1">
        <text>S-ubiquitinyl-[E2 ubiquitin-conjugating enzyme]-L-cysteine + [acceptor protein]-L-lysine = [E2 ubiquitin-conjugating enzyme]-L-cysteine + N(6)-ubiquitinyl-[acceptor protein]-L-lysine.</text>
        <dbReference type="EC" id="2.3.2.27"/>
    </reaction>
</comment>
<evidence type="ECO:0000256" key="2">
    <source>
        <dbReference type="ARBA" id="ARBA00004906"/>
    </source>
</evidence>
<feature type="repeat" description="ANK" evidence="11">
    <location>
        <begin position="499"/>
        <end position="523"/>
    </location>
</feature>
<keyword evidence="7 12" id="KW-0863">Zinc-finger</keyword>
<dbReference type="InterPro" id="IPR036770">
    <property type="entry name" value="Ankyrin_rpt-contain_sf"/>
</dbReference>
<dbReference type="SMART" id="SM00184">
    <property type="entry name" value="RING"/>
    <property type="match status" value="1"/>
</dbReference>
<dbReference type="InterPro" id="IPR027370">
    <property type="entry name" value="Znf-RING_euk"/>
</dbReference>
<evidence type="ECO:0000259" key="15">
    <source>
        <dbReference type="PROSITE" id="PS50089"/>
    </source>
</evidence>
<organism evidence="16 17">
    <name type="scientific">Carpinus fangiana</name>
    <dbReference type="NCBI Taxonomy" id="176857"/>
    <lineage>
        <taxon>Eukaryota</taxon>
        <taxon>Viridiplantae</taxon>
        <taxon>Streptophyta</taxon>
        <taxon>Embryophyta</taxon>
        <taxon>Tracheophyta</taxon>
        <taxon>Spermatophyta</taxon>
        <taxon>Magnoliopsida</taxon>
        <taxon>eudicotyledons</taxon>
        <taxon>Gunneridae</taxon>
        <taxon>Pentapetalae</taxon>
        <taxon>rosids</taxon>
        <taxon>fabids</taxon>
        <taxon>Fagales</taxon>
        <taxon>Betulaceae</taxon>
        <taxon>Carpinus</taxon>
    </lineage>
</organism>
<dbReference type="PROSITE" id="PS50089">
    <property type="entry name" value="ZF_RING_2"/>
    <property type="match status" value="1"/>
</dbReference>
<dbReference type="GO" id="GO:0004672">
    <property type="term" value="F:protein kinase activity"/>
    <property type="evidence" value="ECO:0007669"/>
    <property type="project" value="InterPro"/>
</dbReference>
<name>A0A660KLN6_9ROSI</name>
<feature type="compositionally biased region" description="Acidic residues" evidence="13">
    <location>
        <begin position="91"/>
        <end position="102"/>
    </location>
</feature>
<keyword evidence="17" id="KW-1185">Reference proteome</keyword>
<dbReference type="PRINTS" id="PR01415">
    <property type="entry name" value="ANKYRIN"/>
</dbReference>
<dbReference type="GO" id="GO:0009738">
    <property type="term" value="P:abscisic acid-activated signaling pathway"/>
    <property type="evidence" value="ECO:0007669"/>
    <property type="project" value="InterPro"/>
</dbReference>
<feature type="domain" description="Protein kinase" evidence="14">
    <location>
        <begin position="132"/>
        <end position="418"/>
    </location>
</feature>
<dbReference type="InterPro" id="IPR044584">
    <property type="entry name" value="KEG"/>
</dbReference>
<dbReference type="UniPathway" id="UPA00143"/>
<evidence type="ECO:0000313" key="16">
    <source>
        <dbReference type="EMBL" id="KAE8037282.1"/>
    </source>
</evidence>
<sequence length="1570" mass="173078">MPKLESKRKKIRVPSCSICHTPYDDDSHAPLLLQCGHSFCKHCLSHAFSFSSAKPKHTLPCPKCRHVSTIGNSVLSLPKNYSLLPILSDDDDDVTDDEESESESAPPAPPRSPCCRGGDTGLSRSLCADHELRLIKRIGGEAERWLGEMKRSKRCRHKVMVRRVQVEDVGDCDWVEAELEKLRVSSMWCRNVCAFHGVVKRNDHLCLVTERCYGSVQSEMRRSGGRLTLEQILRYGADIARGVAELHAAGVVCMNLKPSNFLLDASGRAVISDYGLPIILKKPSCRKARPGPEVEFLKMHWCIDCTLLSPHYTAPEAWEPLKKPLHLFRDDASHISAESDAWSFGCALVEMCTGSIPWAGLSAEEICRAVVKEGRPPPQYSSVVGVGIPRDLWKMIGECLQFKSSKRPTFHAMLSIFLRHLQRIPHSSSPNNEPANSPGIDLLERSPTSVLDISHVKSNHLHQLVSEGNVNGVRDLLAKSASGNNNGSIISLLDAHNAEGQTALHLACRRGCPEIVDTILEYGNVDVDVPDENGNPPIVFALAVGSSECVRALIRKSANAISRSMEGFGRSPAHVCAFYGQPDCMLELLLAGADPNAVADDGETALHIAIAKKFTDCAIVILENGGCKSMGFLNSKDLTPLHLCIASLNVAVVKRWGEIASPKETSEAIDIPSSSGTALCVAAALKKDRETEGRELVRILLAAGANPTAQDPQQYRTALHTAAMANDVELVKIILDAGVDVNIRNMHNTIPLHLALAKGAKPCVELLLSAGANCNLQDDDGDNAFHIAADAAKYIRECLECIVVMLQYPGAAIEVRNHSGKTLRDLLEALPREWISEDLMEALMSKGLHLSPTLFEVGDWVKFKRNVKTPVYGWQGAKHGSVGFVQSIQKSDSLVVSFCTGIARILANEAAKVVSLDQGQLVRLKADIEKPRYELRGQSRDNIGTVLCIDDDDGVIRIGFTGASRGWQADPADFERVEEFKVGDWVSVRHNLYSAKHGFGAVVPGSIGFPWDGETHHSVGKISDLESNGLLIIEILNRPIPWRADPSDMEKVEDFKVGDWVRVKASVPSPKYGWEDVTRTSIGIIHSLEEDGDMGIAFCFRSKTFSCSMTDMEKVSPFEVGQEIRVMPSINEPLLGWANETPSTLGNIERIDMDGTLNVKVAGRASLWKVAPGDAERLSGLAVGDWVRLKQCMGTRPSHEWNSVGKDSLAVVHSLQDYSYLELVCCFRKGKFIVHCTEVEKVSRIKIGQHVRFRAGMVQPRWGWRGTFPNSRGVVTAVNADGEIRVSFFNLSGLWRGDPADFEVEEMFEVGEWVKLKDDASEWKSLQPGSIGVIQGIGYKGDVWDGSVLVGFCGESELWAGQTSKLERVDRFVTGQWVRVKPSVKDPRFGWSGHTHASVVSITAVDADGKIRAYTPTGSKAWMLDPLEVEVVEEEILKIGDWVRVKSSVATPVYHWGEVTHKSVGVVLRMEEGELWVSFCFMERLWICKEWEMEKVRAFKVGDSVRFREGLVTPRWGWGMETHASEGQVVGVHANGKLRIKFKWREGRPWIGDPADIVLHNSSSIGNSIQ</sequence>